<evidence type="ECO:0000313" key="2">
    <source>
        <dbReference type="Proteomes" id="UP000245956"/>
    </source>
</evidence>
<gene>
    <name evidence="1" type="ORF">PCL_07433</name>
</gene>
<proteinExistence type="predicted"/>
<organism evidence="1 2">
    <name type="scientific">Purpureocillium lilacinum</name>
    <name type="common">Paecilomyces lilacinus</name>
    <dbReference type="NCBI Taxonomy" id="33203"/>
    <lineage>
        <taxon>Eukaryota</taxon>
        <taxon>Fungi</taxon>
        <taxon>Dikarya</taxon>
        <taxon>Ascomycota</taxon>
        <taxon>Pezizomycotina</taxon>
        <taxon>Sordariomycetes</taxon>
        <taxon>Hypocreomycetidae</taxon>
        <taxon>Hypocreales</taxon>
        <taxon>Ophiocordycipitaceae</taxon>
        <taxon>Purpureocillium</taxon>
    </lineage>
</organism>
<comment type="caution">
    <text evidence="1">The sequence shown here is derived from an EMBL/GenBank/DDBJ whole genome shotgun (WGS) entry which is preliminary data.</text>
</comment>
<protein>
    <submittedName>
        <fullName evidence="1">Uncharacterized protein</fullName>
    </submittedName>
</protein>
<reference evidence="1 2" key="1">
    <citation type="journal article" date="2016" name="Front. Microbiol.">
        <title>Genome and transcriptome sequences reveal the specific parasitism of the nematophagous Purpureocillium lilacinum 36-1.</title>
        <authorList>
            <person name="Xie J."/>
            <person name="Li S."/>
            <person name="Mo C."/>
            <person name="Xiao X."/>
            <person name="Peng D."/>
            <person name="Wang G."/>
            <person name="Xiao Y."/>
        </authorList>
    </citation>
    <scope>NUCLEOTIDE SEQUENCE [LARGE SCALE GENOMIC DNA]</scope>
    <source>
        <strain evidence="1 2">36-1</strain>
    </source>
</reference>
<sequence length="86" mass="9545">MHTEDNLVVALSDSWSEELCAEIRDIAKTTSKPSSPDLSTIVVSMNEKSKPATTKSFAELEIDWSAVERRQQSIKPSSPHREEAEG</sequence>
<name>A0A2U3DRY2_PURLI</name>
<accession>A0A2U3DRY2</accession>
<evidence type="ECO:0000313" key="1">
    <source>
        <dbReference type="EMBL" id="PWI65021.1"/>
    </source>
</evidence>
<dbReference type="AlphaFoldDB" id="A0A2U3DRY2"/>
<dbReference type="Proteomes" id="UP000245956">
    <property type="component" value="Unassembled WGS sequence"/>
</dbReference>
<dbReference type="EMBL" id="LCWV01000039">
    <property type="protein sequence ID" value="PWI65021.1"/>
    <property type="molecule type" value="Genomic_DNA"/>
</dbReference>